<sequence>MACLAEDADGEVAEGGHGVRCGAGADTGCVFAVASRDPMQAVFDGPVAAEEVVGWAPGMWQVR</sequence>
<dbReference type="EMBL" id="BMNC01000032">
    <property type="protein sequence ID" value="GGN29608.1"/>
    <property type="molecule type" value="Genomic_DNA"/>
</dbReference>
<gene>
    <name evidence="1" type="ORF">GCM10011609_86780</name>
</gene>
<keyword evidence="2" id="KW-1185">Reference proteome</keyword>
<dbReference type="Proteomes" id="UP000597656">
    <property type="component" value="Unassembled WGS sequence"/>
</dbReference>
<reference evidence="2" key="1">
    <citation type="journal article" date="2019" name="Int. J. Syst. Evol. Microbiol.">
        <title>The Global Catalogue of Microorganisms (GCM) 10K type strain sequencing project: providing services to taxonomists for standard genome sequencing and annotation.</title>
        <authorList>
            <consortium name="The Broad Institute Genomics Platform"/>
            <consortium name="The Broad Institute Genome Sequencing Center for Infectious Disease"/>
            <person name="Wu L."/>
            <person name="Ma J."/>
        </authorList>
    </citation>
    <scope>NUCLEOTIDE SEQUENCE [LARGE SCALE GENOMIC DNA]</scope>
    <source>
        <strain evidence="2">CGMCC 4.7319</strain>
    </source>
</reference>
<organism evidence="1 2">
    <name type="scientific">Lentzea pudingi</name>
    <dbReference type="NCBI Taxonomy" id="1789439"/>
    <lineage>
        <taxon>Bacteria</taxon>
        <taxon>Bacillati</taxon>
        <taxon>Actinomycetota</taxon>
        <taxon>Actinomycetes</taxon>
        <taxon>Pseudonocardiales</taxon>
        <taxon>Pseudonocardiaceae</taxon>
        <taxon>Lentzea</taxon>
    </lineage>
</organism>
<name>A0ABQ2IWF2_9PSEU</name>
<evidence type="ECO:0000313" key="1">
    <source>
        <dbReference type="EMBL" id="GGN29608.1"/>
    </source>
</evidence>
<evidence type="ECO:0000313" key="2">
    <source>
        <dbReference type="Proteomes" id="UP000597656"/>
    </source>
</evidence>
<accession>A0ABQ2IWF2</accession>
<proteinExistence type="predicted"/>
<comment type="caution">
    <text evidence="1">The sequence shown here is derived from an EMBL/GenBank/DDBJ whole genome shotgun (WGS) entry which is preliminary data.</text>
</comment>
<protein>
    <submittedName>
        <fullName evidence="1">Uncharacterized protein</fullName>
    </submittedName>
</protein>